<dbReference type="Proteomes" id="UP000272942">
    <property type="component" value="Unassembled WGS sequence"/>
</dbReference>
<reference evidence="2 3" key="2">
    <citation type="submission" date="2018-11" db="EMBL/GenBank/DDBJ databases">
        <authorList>
            <consortium name="Pathogen Informatics"/>
        </authorList>
    </citation>
    <scope>NUCLEOTIDE SEQUENCE [LARGE SCALE GENOMIC DNA]</scope>
    <source>
        <strain evidence="2 3">Egypt</strain>
    </source>
</reference>
<dbReference type="SUPFAM" id="SSF117281">
    <property type="entry name" value="Kelch motif"/>
    <property type="match status" value="1"/>
</dbReference>
<evidence type="ECO:0000313" key="4">
    <source>
        <dbReference type="WBParaSite" id="ECPE_0000896701-mRNA-1"/>
    </source>
</evidence>
<evidence type="ECO:0000313" key="3">
    <source>
        <dbReference type="Proteomes" id="UP000272942"/>
    </source>
</evidence>
<dbReference type="OrthoDB" id="4447at2759"/>
<dbReference type="InterPro" id="IPR015915">
    <property type="entry name" value="Kelch-typ_b-propeller"/>
</dbReference>
<feature type="compositionally biased region" description="Basic and acidic residues" evidence="1">
    <location>
        <begin position="417"/>
        <end position="426"/>
    </location>
</feature>
<dbReference type="InterPro" id="IPR052588">
    <property type="entry name" value="Kelch_domain_protein"/>
</dbReference>
<reference evidence="4" key="1">
    <citation type="submission" date="2016-06" db="UniProtKB">
        <authorList>
            <consortium name="WormBaseParasite"/>
        </authorList>
    </citation>
    <scope>IDENTIFICATION</scope>
</reference>
<dbReference type="PANTHER" id="PTHR46063:SF1">
    <property type="entry name" value="KELCH DOMAIN-CONTAINING PROTEIN 4"/>
    <property type="match status" value="1"/>
</dbReference>
<feature type="compositionally biased region" description="Basic residues" evidence="1">
    <location>
        <begin position="1"/>
        <end position="10"/>
    </location>
</feature>
<sequence>MGKKDKSKKGKGAEKTSGKAQKKLEKRLIKAEKCTEEQSIEEMLEEFHREQQKLTEVICTLTGPPTPRCEGSVPSARSGHRMLLWKQSLLLFGGFSDTGRNIYLCGGYRKEQVTKDLERGLILSDFFRVTLDKDGSAASSLSVRPSGLRPKPPRNAMAGIAHGNNRALIFGGVHDVESEDGETVVGYFHNDLYAVELDKAKWHQFNYATAKETDNVREKPVEPLTEPAQATQISEGAFTLTINQSSGKPSTAVGSSLQSTLSEVLAPSPRSSSGIAIMGSTLFLYGGVFEAGDREVTLDDFFCLDLNQPVSWKCLFAGTQDNQEWFGSDIEDEDDDYVESDSEEEKKGACSTRQQASGTATGQTSMEIDEGDSSDSSDDEDEELTENAPLPEAGETYTRYWSRTSQFWCELVQRGLGDHEDSDSTKLDGPSTSIDPAVLRLAERLSKDFHSSRTH</sequence>
<feature type="compositionally biased region" description="Acidic residues" evidence="1">
    <location>
        <begin position="333"/>
        <end position="343"/>
    </location>
</feature>
<evidence type="ECO:0000313" key="2">
    <source>
        <dbReference type="EMBL" id="VDP84452.1"/>
    </source>
</evidence>
<keyword evidence="3" id="KW-1185">Reference proteome</keyword>
<gene>
    <name evidence="2" type="ORF">ECPE_LOCUS8939</name>
</gene>
<dbReference type="EMBL" id="UZAN01046670">
    <property type="protein sequence ID" value="VDP84452.1"/>
    <property type="molecule type" value="Genomic_DNA"/>
</dbReference>
<accession>A0A183APQ4</accession>
<protein>
    <submittedName>
        <fullName evidence="4">Kelch domain-containing protein 4</fullName>
    </submittedName>
</protein>
<feature type="region of interest" description="Disordered" evidence="1">
    <location>
        <begin position="417"/>
        <end position="436"/>
    </location>
</feature>
<evidence type="ECO:0000256" key="1">
    <source>
        <dbReference type="SAM" id="MobiDB-lite"/>
    </source>
</evidence>
<dbReference type="PANTHER" id="PTHR46063">
    <property type="entry name" value="KELCH DOMAIN-CONTAINING PROTEIN"/>
    <property type="match status" value="1"/>
</dbReference>
<dbReference type="Gene3D" id="2.120.10.80">
    <property type="entry name" value="Kelch-type beta propeller"/>
    <property type="match status" value="1"/>
</dbReference>
<organism evidence="4">
    <name type="scientific">Echinostoma caproni</name>
    <dbReference type="NCBI Taxonomy" id="27848"/>
    <lineage>
        <taxon>Eukaryota</taxon>
        <taxon>Metazoa</taxon>
        <taxon>Spiralia</taxon>
        <taxon>Lophotrochozoa</taxon>
        <taxon>Platyhelminthes</taxon>
        <taxon>Trematoda</taxon>
        <taxon>Digenea</taxon>
        <taxon>Plagiorchiida</taxon>
        <taxon>Echinostomata</taxon>
        <taxon>Echinostomatoidea</taxon>
        <taxon>Echinostomatidae</taxon>
        <taxon>Echinostoma</taxon>
    </lineage>
</organism>
<proteinExistence type="predicted"/>
<dbReference type="WBParaSite" id="ECPE_0000896701-mRNA-1">
    <property type="protein sequence ID" value="ECPE_0000896701-mRNA-1"/>
    <property type="gene ID" value="ECPE_0000896701"/>
</dbReference>
<feature type="compositionally biased region" description="Polar residues" evidence="1">
    <location>
        <begin position="351"/>
        <end position="364"/>
    </location>
</feature>
<feature type="region of interest" description="Disordered" evidence="1">
    <location>
        <begin position="1"/>
        <end position="24"/>
    </location>
</feature>
<name>A0A183APQ4_9TREM</name>
<dbReference type="AlphaFoldDB" id="A0A183APQ4"/>
<feature type="region of interest" description="Disordered" evidence="1">
    <location>
        <begin position="333"/>
        <end position="396"/>
    </location>
</feature>
<feature type="compositionally biased region" description="Basic and acidic residues" evidence="1">
    <location>
        <begin position="11"/>
        <end position="24"/>
    </location>
</feature>
<feature type="compositionally biased region" description="Acidic residues" evidence="1">
    <location>
        <begin position="367"/>
        <end position="385"/>
    </location>
</feature>